<dbReference type="VEuPathDB" id="FungiDB:QG37_04351"/>
<keyword evidence="2" id="KW-0732">Signal</keyword>
<evidence type="ECO:0000313" key="3">
    <source>
        <dbReference type="EMBL" id="KND98462.1"/>
    </source>
</evidence>
<protein>
    <submittedName>
        <fullName evidence="3">Uncharacterized protein</fullName>
    </submittedName>
</protein>
<dbReference type="EMBL" id="LGST01000031">
    <property type="protein sequence ID" value="KND98462.1"/>
    <property type="molecule type" value="Genomic_DNA"/>
</dbReference>
<evidence type="ECO:0000256" key="2">
    <source>
        <dbReference type="SAM" id="SignalP"/>
    </source>
</evidence>
<dbReference type="AlphaFoldDB" id="A0A0L0NWC8"/>
<reference evidence="4" key="1">
    <citation type="journal article" date="2015" name="BMC Genomics">
        <title>Draft genome of a commonly misdiagnosed multidrug resistant pathogen Candida auris.</title>
        <authorList>
            <person name="Chatterjee S."/>
            <person name="Alampalli S.V."/>
            <person name="Nageshan R.K."/>
            <person name="Chettiar S.T."/>
            <person name="Joshi S."/>
            <person name="Tatu U.S."/>
        </authorList>
    </citation>
    <scope>NUCLEOTIDE SEQUENCE [LARGE SCALE GENOMIC DNA]</scope>
    <source>
        <strain evidence="4">6684</strain>
    </source>
</reference>
<sequence length="94" mass="10209">MSDFLMVWVVVTVPEVGSVVAWPVYSSAPVLVYVIPLLVTVRVQVHVEAAEAAEERAKTRENFMLGETRKESEKLLGGGTGIGPVEDGSLHPYI</sequence>
<feature type="region of interest" description="Disordered" evidence="1">
    <location>
        <begin position="74"/>
        <end position="94"/>
    </location>
</feature>
<accession>A0A0L0NWC8</accession>
<comment type="caution">
    <text evidence="3">The sequence shown here is derived from an EMBL/GenBank/DDBJ whole genome shotgun (WGS) entry which is preliminary data.</text>
</comment>
<evidence type="ECO:0000256" key="1">
    <source>
        <dbReference type="SAM" id="MobiDB-lite"/>
    </source>
</evidence>
<name>A0A0L0NWC8_CANAR</name>
<feature type="chain" id="PRO_5005545251" evidence="2">
    <location>
        <begin position="22"/>
        <end position="94"/>
    </location>
</feature>
<dbReference type="Proteomes" id="UP000037122">
    <property type="component" value="Unassembled WGS sequence"/>
</dbReference>
<feature type="signal peptide" evidence="2">
    <location>
        <begin position="1"/>
        <end position="21"/>
    </location>
</feature>
<proteinExistence type="predicted"/>
<gene>
    <name evidence="3" type="ORF">QG37_04351</name>
</gene>
<organism evidence="3 4">
    <name type="scientific">Candidozyma auris</name>
    <name type="common">Yeast</name>
    <name type="synonym">Candida auris</name>
    <dbReference type="NCBI Taxonomy" id="498019"/>
    <lineage>
        <taxon>Eukaryota</taxon>
        <taxon>Fungi</taxon>
        <taxon>Dikarya</taxon>
        <taxon>Ascomycota</taxon>
        <taxon>Saccharomycotina</taxon>
        <taxon>Pichiomycetes</taxon>
        <taxon>Metschnikowiaceae</taxon>
        <taxon>Candidozyma</taxon>
    </lineage>
</organism>
<evidence type="ECO:0000313" key="4">
    <source>
        <dbReference type="Proteomes" id="UP000037122"/>
    </source>
</evidence>